<keyword evidence="4" id="KW-1185">Reference proteome</keyword>
<dbReference type="InterPro" id="IPR000566">
    <property type="entry name" value="Lipocln_cytosolic_FA-bd_dom"/>
</dbReference>
<dbReference type="SUPFAM" id="SSF50814">
    <property type="entry name" value="Lipocalins"/>
    <property type="match status" value="1"/>
</dbReference>
<dbReference type="GO" id="GO:0036094">
    <property type="term" value="F:small molecule binding"/>
    <property type="evidence" value="ECO:0007669"/>
    <property type="project" value="InterPro"/>
</dbReference>
<dbReference type="EMBL" id="CM014093">
    <property type="protein sequence ID" value="TKS84615.1"/>
    <property type="molecule type" value="Genomic_DNA"/>
</dbReference>
<dbReference type="PRINTS" id="PR01254">
    <property type="entry name" value="PGNDSYNTHASE"/>
</dbReference>
<dbReference type="InterPro" id="IPR012674">
    <property type="entry name" value="Calycin"/>
</dbReference>
<comment type="similarity">
    <text evidence="1">Belongs to the calycin superfamily. Lipocalin family.</text>
</comment>
<dbReference type="Proteomes" id="UP000298787">
    <property type="component" value="Chromosome 16"/>
</dbReference>
<evidence type="ECO:0000313" key="3">
    <source>
        <dbReference type="EMBL" id="TKS84615.1"/>
    </source>
</evidence>
<evidence type="ECO:0000256" key="1">
    <source>
        <dbReference type="ARBA" id="ARBA00006889"/>
    </source>
</evidence>
<protein>
    <submittedName>
        <fullName evidence="3">Lipocalin</fullName>
    </submittedName>
</protein>
<evidence type="ECO:0000313" key="4">
    <source>
        <dbReference type="Proteomes" id="UP000298787"/>
    </source>
</evidence>
<dbReference type="PANTHER" id="PTHR11430">
    <property type="entry name" value="LIPOCALIN"/>
    <property type="match status" value="1"/>
</dbReference>
<sequence>MNEHQRPQAEHCALLLHFGLRSDTLSQPFSVHPPGRFLSSRSHEDHCDRCCHGDVVWDDGASRCETPERFQPAEGKWYRVGLAYESASFIPYRDKLKASMGMVTALPNGNVNLTMWDATPFGCQVKVYQYEKTNVPGQFTYFSTRHNMVKDITVVETNYTDYALVLKHKVFNSEYTQVALYGRSQTLRINVIQKFKAFALSRGFSREAILTPPPAGSLMYLR</sequence>
<dbReference type="PRINTS" id="PR00179">
    <property type="entry name" value="LIPOCALIN"/>
</dbReference>
<dbReference type="AlphaFoldDB" id="A0A4U5VCJ5"/>
<evidence type="ECO:0000259" key="2">
    <source>
        <dbReference type="Pfam" id="PF00061"/>
    </source>
</evidence>
<dbReference type="InterPro" id="IPR002345">
    <property type="entry name" value="Lipocalin"/>
</dbReference>
<name>A0A4U5VCJ5_COLLU</name>
<dbReference type="STRING" id="240159.A0A4U5VCJ5"/>
<dbReference type="Gene3D" id="2.40.128.20">
    <property type="match status" value="1"/>
</dbReference>
<dbReference type="PANTHER" id="PTHR11430:SF63">
    <property type="entry name" value="LOC555483 PROTEIN-RELATED"/>
    <property type="match status" value="1"/>
</dbReference>
<organism evidence="3 4">
    <name type="scientific">Collichthys lucidus</name>
    <name type="common">Big head croaker</name>
    <name type="synonym">Sciaena lucida</name>
    <dbReference type="NCBI Taxonomy" id="240159"/>
    <lineage>
        <taxon>Eukaryota</taxon>
        <taxon>Metazoa</taxon>
        <taxon>Chordata</taxon>
        <taxon>Craniata</taxon>
        <taxon>Vertebrata</taxon>
        <taxon>Euteleostomi</taxon>
        <taxon>Actinopterygii</taxon>
        <taxon>Neopterygii</taxon>
        <taxon>Teleostei</taxon>
        <taxon>Neoteleostei</taxon>
        <taxon>Acanthomorphata</taxon>
        <taxon>Eupercaria</taxon>
        <taxon>Sciaenidae</taxon>
        <taxon>Collichthys</taxon>
    </lineage>
</organism>
<accession>A0A4U5VCJ5</accession>
<reference evidence="3 4" key="1">
    <citation type="submission" date="2019-01" db="EMBL/GenBank/DDBJ databases">
        <title>Genome Assembly of Collichthys lucidus.</title>
        <authorList>
            <person name="Cai M."/>
            <person name="Xiao S."/>
        </authorList>
    </citation>
    <scope>NUCLEOTIDE SEQUENCE [LARGE SCALE GENOMIC DNA]</scope>
    <source>
        <strain evidence="3">JT15FE1705JMU</strain>
        <tissue evidence="3">Muscle</tissue>
    </source>
</reference>
<gene>
    <name evidence="3" type="ORF">D9C73_018617</name>
</gene>
<feature type="domain" description="Lipocalin/cytosolic fatty-acid binding" evidence="2">
    <location>
        <begin position="75"/>
        <end position="213"/>
    </location>
</feature>
<proteinExistence type="inferred from homology"/>
<dbReference type="Pfam" id="PF00061">
    <property type="entry name" value="Lipocalin"/>
    <property type="match status" value="1"/>
</dbReference>